<reference evidence="2" key="3">
    <citation type="journal article" date="2018" name="Mol. Plant Microbe Interact.">
        <title>Genome sequence resources for the wheat stripe rust pathogen (Puccinia striiformis f. sp. tritici) and the barley stripe rust pathogen (Puccinia striiformis f. sp. hordei).</title>
        <authorList>
            <person name="Xia C."/>
            <person name="Wang M."/>
            <person name="Yin C."/>
            <person name="Cornejo O.E."/>
            <person name="Hulbert S.H."/>
            <person name="Chen X."/>
        </authorList>
    </citation>
    <scope>NUCLEOTIDE SEQUENCE [LARGE SCALE GENOMIC DNA]</scope>
    <source>
        <strain evidence="2">93TX-2</strain>
    </source>
</reference>
<dbReference type="VEuPathDB" id="FungiDB:PSTT_13997"/>
<proteinExistence type="predicted"/>
<sequence length="242" mass="26392">MTKSQLVGRIECVRWPTWVMVGLDSQLAPAVNFRSPARLRSHTKDHRLEEGRVKRESASNPVAQGVHCLFSNVTVPILQFTRRDKGFDCGYDLKGVFNAGPYIISAVILSLSLLKGSLASPTPTALKKEALRRSEAKALLDERIMFNGGFGLDNGFWNSGSSGQSSFPSSTDSPSHIGPVGQALINIHNPVPASHDSDFVNTYTGMYTKEAEQPSIASLSPTMQYPDAQEFLLNLIQLLQGS</sequence>
<dbReference type="Proteomes" id="UP000238274">
    <property type="component" value="Unassembled WGS sequence"/>
</dbReference>
<reference evidence="2" key="2">
    <citation type="journal article" date="2018" name="BMC Genomics">
        <title>Genomic insights into host adaptation between the wheat stripe rust pathogen (Puccinia striiformis f. sp. tritici) and the barley stripe rust pathogen (Puccinia striiformis f. sp. hordei).</title>
        <authorList>
            <person name="Xia C."/>
            <person name="Wang M."/>
            <person name="Yin C."/>
            <person name="Cornejo O.E."/>
            <person name="Hulbert S.H."/>
            <person name="Chen X."/>
        </authorList>
    </citation>
    <scope>NUCLEOTIDE SEQUENCE [LARGE SCALE GENOMIC DNA]</scope>
    <source>
        <strain evidence="2">93TX-2</strain>
    </source>
</reference>
<accession>A0A2S4UBU9</accession>
<comment type="caution">
    <text evidence="1">The sequence shown here is derived from an EMBL/GenBank/DDBJ whole genome shotgun (WGS) entry which is preliminary data.</text>
</comment>
<evidence type="ECO:0000313" key="1">
    <source>
        <dbReference type="EMBL" id="POV94765.1"/>
    </source>
</evidence>
<name>A0A2S4UBU9_9BASI</name>
<evidence type="ECO:0000313" key="2">
    <source>
        <dbReference type="Proteomes" id="UP000238274"/>
    </source>
</evidence>
<protein>
    <submittedName>
        <fullName evidence="1">Uncharacterized protein</fullName>
    </submittedName>
</protein>
<reference evidence="1 2" key="1">
    <citation type="submission" date="2017-12" db="EMBL/GenBank/DDBJ databases">
        <title>Gene loss provides genomic basis for host adaptation in cereal stripe rust fungi.</title>
        <authorList>
            <person name="Xia C."/>
        </authorList>
    </citation>
    <scope>NUCLEOTIDE SEQUENCE [LARGE SCALE GENOMIC DNA]</scope>
    <source>
        <strain evidence="1 2">93TX-2</strain>
    </source>
</reference>
<dbReference type="AlphaFoldDB" id="A0A2S4UBU9"/>
<gene>
    <name evidence="1" type="ORF">PSHT_16046</name>
</gene>
<dbReference type="VEuPathDB" id="FungiDB:PSHT_16046"/>
<keyword evidence="2" id="KW-1185">Reference proteome</keyword>
<dbReference type="EMBL" id="PKSM01000463">
    <property type="protein sequence ID" value="POV94765.1"/>
    <property type="molecule type" value="Genomic_DNA"/>
</dbReference>
<organism evidence="1 2">
    <name type="scientific">Puccinia striiformis</name>
    <dbReference type="NCBI Taxonomy" id="27350"/>
    <lineage>
        <taxon>Eukaryota</taxon>
        <taxon>Fungi</taxon>
        <taxon>Dikarya</taxon>
        <taxon>Basidiomycota</taxon>
        <taxon>Pucciniomycotina</taxon>
        <taxon>Pucciniomycetes</taxon>
        <taxon>Pucciniales</taxon>
        <taxon>Pucciniaceae</taxon>
        <taxon>Puccinia</taxon>
    </lineage>
</organism>